<gene>
    <name evidence="3" type="ORF">HUW51_22330</name>
</gene>
<dbReference type="InterPro" id="IPR039447">
    <property type="entry name" value="UreH-like_TM_dom"/>
</dbReference>
<feature type="transmembrane region" description="Helical" evidence="1">
    <location>
        <begin position="145"/>
        <end position="163"/>
    </location>
</feature>
<evidence type="ECO:0000313" key="3">
    <source>
        <dbReference type="EMBL" id="QNF35317.1"/>
    </source>
</evidence>
<feature type="transmembrane region" description="Helical" evidence="1">
    <location>
        <begin position="86"/>
        <end position="103"/>
    </location>
</feature>
<keyword evidence="1" id="KW-0472">Membrane</keyword>
<feature type="transmembrane region" description="Helical" evidence="1">
    <location>
        <begin position="175"/>
        <end position="200"/>
    </location>
</feature>
<proteinExistence type="predicted"/>
<keyword evidence="1" id="KW-1133">Transmembrane helix</keyword>
<name>A0A7G7GDT3_9BACT</name>
<sequence>MNSDLQLLLVTAIGISFIHTLTGPDHYVPFIALSKSRNWSVSKTIACTVICGLGHVGSSIVLGLIGIGLGWSLSKLSWLEEVRGGLAGWGLLLFGILYTIWGIEQAYRNKPHKHFDAYNDGSVYVYEHRSGEIVYSQDRKKVTPWVLFIIFILGPCEPLIPLLSYPAAQNSTGGIFWLVGIFTLFTLLTMVLMVILGYYGISLFKSATLERYVHAIGGATIMVCGIGMLFLGW</sequence>
<feature type="transmembrane region" description="Helical" evidence="1">
    <location>
        <begin position="6"/>
        <end position="24"/>
    </location>
</feature>
<reference evidence="3 4" key="1">
    <citation type="journal article" date="2018" name="Int. J. Syst. Evol. Microbiol.">
        <title>Adhaeribacter swui sp. nov., isolated from wet mud.</title>
        <authorList>
            <person name="Kim D.U."/>
            <person name="Kim K.W."/>
            <person name="Kang M.S."/>
            <person name="Kim J.Y."/>
            <person name="Jang J.H."/>
            <person name="Kim M.K."/>
        </authorList>
    </citation>
    <scope>NUCLEOTIDE SEQUENCE [LARGE SCALE GENOMIC DNA]</scope>
    <source>
        <strain evidence="3 4">KCTC 52873</strain>
    </source>
</reference>
<dbReference type="RefSeq" id="WP_185271808.1">
    <property type="nucleotide sequence ID" value="NZ_CP055156.1"/>
</dbReference>
<evidence type="ECO:0000256" key="1">
    <source>
        <dbReference type="SAM" id="Phobius"/>
    </source>
</evidence>
<keyword evidence="1" id="KW-0812">Transmembrane</keyword>
<protein>
    <submittedName>
        <fullName evidence="3">Sulfite exporter TauE/SafE family protein</fullName>
    </submittedName>
</protein>
<dbReference type="Pfam" id="PF13386">
    <property type="entry name" value="DsbD_2"/>
    <property type="match status" value="1"/>
</dbReference>
<accession>A0A7G7GDT3</accession>
<dbReference type="AlphaFoldDB" id="A0A7G7GDT3"/>
<dbReference type="Proteomes" id="UP000515237">
    <property type="component" value="Chromosome"/>
</dbReference>
<evidence type="ECO:0000259" key="2">
    <source>
        <dbReference type="Pfam" id="PF13386"/>
    </source>
</evidence>
<keyword evidence="4" id="KW-1185">Reference proteome</keyword>
<dbReference type="KEGG" id="aswu:HUW51_22330"/>
<feature type="domain" description="Urease accessory protein UreH-like transmembrane" evidence="2">
    <location>
        <begin position="42"/>
        <end position="226"/>
    </location>
</feature>
<organism evidence="3 4">
    <name type="scientific">Adhaeribacter swui</name>
    <dbReference type="NCBI Taxonomy" id="2086471"/>
    <lineage>
        <taxon>Bacteria</taxon>
        <taxon>Pseudomonadati</taxon>
        <taxon>Bacteroidota</taxon>
        <taxon>Cytophagia</taxon>
        <taxon>Cytophagales</taxon>
        <taxon>Hymenobacteraceae</taxon>
        <taxon>Adhaeribacter</taxon>
    </lineage>
</organism>
<feature type="transmembrane region" description="Helical" evidence="1">
    <location>
        <begin position="45"/>
        <end position="74"/>
    </location>
</feature>
<evidence type="ECO:0000313" key="4">
    <source>
        <dbReference type="Proteomes" id="UP000515237"/>
    </source>
</evidence>
<dbReference type="EMBL" id="CP055156">
    <property type="protein sequence ID" value="QNF35317.1"/>
    <property type="molecule type" value="Genomic_DNA"/>
</dbReference>
<feature type="transmembrane region" description="Helical" evidence="1">
    <location>
        <begin position="212"/>
        <end position="231"/>
    </location>
</feature>